<feature type="domain" description="Cytochrome c assembly protein" evidence="4">
    <location>
        <begin position="81"/>
        <end position="296"/>
    </location>
</feature>
<dbReference type="GO" id="GO:0015232">
    <property type="term" value="F:heme transmembrane transporter activity"/>
    <property type="evidence" value="ECO:0007669"/>
    <property type="project" value="InterPro"/>
</dbReference>
<keyword evidence="6" id="KW-0496">Mitochondrion</keyword>
<proteinExistence type="inferred from homology"/>
<feature type="transmembrane region" description="Helical" evidence="3">
    <location>
        <begin position="119"/>
        <end position="139"/>
    </location>
</feature>
<feature type="transmembrane region" description="Helical" evidence="3">
    <location>
        <begin position="249"/>
        <end position="268"/>
    </location>
</feature>
<feature type="domain" description="Cytochrome c-type biogenesis protein CcmF C-terminal" evidence="5">
    <location>
        <begin position="468"/>
        <end position="604"/>
    </location>
</feature>
<keyword evidence="3" id="KW-1133">Transmembrane helix</keyword>
<gene>
    <name evidence="6" type="primary">ccmF</name>
    <name evidence="6" type="ORF">CDCA_ACUF019_017</name>
</gene>
<evidence type="ECO:0000256" key="3">
    <source>
        <dbReference type="SAM" id="Phobius"/>
    </source>
</evidence>
<dbReference type="InterPro" id="IPR002541">
    <property type="entry name" value="Cyt_c_assembly"/>
</dbReference>
<feature type="transmembrane region" description="Helical" evidence="3">
    <location>
        <begin position="466"/>
        <end position="485"/>
    </location>
</feature>
<feature type="transmembrane region" description="Helical" evidence="3">
    <location>
        <begin position="88"/>
        <end position="107"/>
    </location>
</feature>
<geneLocation type="mitochondrion" evidence="6"/>
<dbReference type="InterPro" id="IPR003567">
    <property type="entry name" value="Cyt_c_biogenesis"/>
</dbReference>
<comment type="similarity">
    <text evidence="1">Belongs to the CcmF/CycK/Ccl1/NrfE/CcsA family.</text>
</comment>
<reference evidence="6" key="1">
    <citation type="journal article" date="2020" name="BMC Evol. Biol.">
        <title>Potential causes and consequences of rapid mitochondrial genome evolution in thermoacidophilic Galdieria (Rhodophyta).</title>
        <authorList>
            <person name="Cho C.H."/>
            <person name="Park S.I."/>
            <person name="Ciniglia C."/>
            <person name="Yang E.C."/>
            <person name="Graf L."/>
            <person name="Bhattacharya D."/>
            <person name="Yoon H.S."/>
        </authorList>
    </citation>
    <scope>NUCLEOTIDE SEQUENCE</scope>
    <source>
        <strain evidence="6">ACUF 019</strain>
    </source>
</reference>
<feature type="transmembrane region" description="Helical" evidence="3">
    <location>
        <begin position="593"/>
        <end position="615"/>
    </location>
</feature>
<dbReference type="GO" id="GO:0020037">
    <property type="term" value="F:heme binding"/>
    <property type="evidence" value="ECO:0007669"/>
    <property type="project" value="InterPro"/>
</dbReference>
<dbReference type="InterPro" id="IPR032523">
    <property type="entry name" value="CcmF_C"/>
</dbReference>
<keyword evidence="2" id="KW-0201">Cytochrome c-type biogenesis</keyword>
<dbReference type="EMBL" id="MT270118">
    <property type="protein sequence ID" value="QNR39829.1"/>
    <property type="molecule type" value="Genomic_DNA"/>
</dbReference>
<evidence type="ECO:0000259" key="4">
    <source>
        <dbReference type="Pfam" id="PF01578"/>
    </source>
</evidence>
<feature type="transmembrane region" description="Helical" evidence="3">
    <location>
        <begin position="344"/>
        <end position="377"/>
    </location>
</feature>
<feature type="transmembrane region" description="Helical" evidence="3">
    <location>
        <begin position="209"/>
        <end position="229"/>
    </location>
</feature>
<dbReference type="PANTHER" id="PTHR43653:SF4">
    <property type="entry name" value="CYTOCHROME C BIOGENESIS CCMF N-TERMINAL-LIKE MITOCHONDRIAL PROTEIN 1-RELATED"/>
    <property type="match status" value="1"/>
</dbReference>
<organism evidence="6">
    <name type="scientific">Cyanidium caldarium</name>
    <name type="common">Red alga</name>
    <dbReference type="NCBI Taxonomy" id="2771"/>
    <lineage>
        <taxon>Eukaryota</taxon>
        <taxon>Rhodophyta</taxon>
        <taxon>Bangiophyceae</taxon>
        <taxon>Cyanidiales</taxon>
        <taxon>Cyanidiaceae</taxon>
        <taxon>Cyanidium</taxon>
    </lineage>
</organism>
<dbReference type="GO" id="GO:0016020">
    <property type="term" value="C:membrane"/>
    <property type="evidence" value="ECO:0007669"/>
    <property type="project" value="InterPro"/>
</dbReference>
<feature type="transmembrane region" description="Helical" evidence="3">
    <location>
        <begin position="413"/>
        <end position="430"/>
    </location>
</feature>
<feature type="transmembrane region" description="Helical" evidence="3">
    <location>
        <begin position="275"/>
        <end position="297"/>
    </location>
</feature>
<dbReference type="GO" id="GO:0017004">
    <property type="term" value="P:cytochrome complex assembly"/>
    <property type="evidence" value="ECO:0007669"/>
    <property type="project" value="UniProtKB-KW"/>
</dbReference>
<accession>A0A7H0WBA0</accession>
<dbReference type="Pfam" id="PF01578">
    <property type="entry name" value="Cytochrom_C_asm"/>
    <property type="match status" value="1"/>
</dbReference>
<feature type="transmembrane region" description="Helical" evidence="3">
    <location>
        <begin position="491"/>
        <end position="510"/>
    </location>
</feature>
<feature type="transmembrane region" description="Helical" evidence="3">
    <location>
        <begin position="309"/>
        <end position="332"/>
    </location>
</feature>
<dbReference type="PRINTS" id="PR01410">
    <property type="entry name" value="CCBIOGENESIS"/>
</dbReference>
<feature type="transmembrane region" description="Helical" evidence="3">
    <location>
        <begin position="177"/>
        <end position="197"/>
    </location>
</feature>
<protein>
    <submittedName>
        <fullName evidence="6">Cytochrome C-type biogenesis protein CCMF</fullName>
    </submittedName>
</protein>
<evidence type="ECO:0000313" key="6">
    <source>
        <dbReference type="EMBL" id="QNR39829.1"/>
    </source>
</evidence>
<feature type="transmembrane region" description="Helical" evidence="3">
    <location>
        <begin position="383"/>
        <end position="406"/>
    </location>
</feature>
<sequence length="621" mass="75302">MFFNFSHFFLSFCFFLSLYVVCSNFFCVRDLYYFFSLLFFFFVIVFWFLGVSLLLSDFSIVLSFESSNILQLFVYKLSTIWSNNEGSLFLWCFLTIICGFYFLNLFYCRFRLDFNYLKYFLNGQFLLIISFFFFLLFFFHCIFRLDFLVFEGCELNFLLQDINLVIHPPLLYIGQNFYSVLFLFCFPFVFNQIIINIEKTLIVLYFWKTVNILGFLFLTIGIFLGSRWAYYELGWGGFWYWDSVENLSLVPWLLSLSFLHCLLISVWFRQFFCEVILVGYFLYPICVLSTFLVRSGVVQSVHSFVENEIIIPMFLTVFLLFLLSLFFVSFFVFRKYSLVFTSKFDIMILYCVFFFLLLFGFLILIITFLPIFLFIFFGKEMFFSSYFYNTLLLYFLSCGLVLFYVYMTVHYRLKYYIFIFSVFILGFVNFFSSNVLLFNIFIFLLIFTVSLYNLFYEKLYFRRFKFFFIVHFGFLLSLIGLLLIYSFKKEYIGVFFLNDLIFFDNFCLYFQDINYLINYNYLDNYVSLLIQNIDFGRYLNEQLFSEKRFYFNQNLYNIYSIIYSNLFFDIYVLCGEGSFNEGWYIRLITLPFISWFWLGELLIIGCIGLVVYCFISYTFRK</sequence>
<feature type="transmembrane region" description="Helical" evidence="3">
    <location>
        <begin position="32"/>
        <end position="55"/>
    </location>
</feature>
<dbReference type="Pfam" id="PF16327">
    <property type="entry name" value="CcmF_C"/>
    <property type="match status" value="1"/>
</dbReference>
<dbReference type="AlphaFoldDB" id="A0A7H0WBA0"/>
<dbReference type="GeneID" id="63062161"/>
<keyword evidence="3" id="KW-0472">Membrane</keyword>
<feature type="transmembrane region" description="Helical" evidence="3">
    <location>
        <begin position="436"/>
        <end position="454"/>
    </location>
</feature>
<evidence type="ECO:0000256" key="2">
    <source>
        <dbReference type="ARBA" id="ARBA00022748"/>
    </source>
</evidence>
<evidence type="ECO:0000259" key="5">
    <source>
        <dbReference type="Pfam" id="PF16327"/>
    </source>
</evidence>
<feature type="transmembrane region" description="Helical" evidence="3">
    <location>
        <begin position="555"/>
        <end position="573"/>
    </location>
</feature>
<dbReference type="PANTHER" id="PTHR43653">
    <property type="entry name" value="CYTOCHROME C ASSEMBLY PROTEIN-RELATED"/>
    <property type="match status" value="1"/>
</dbReference>
<dbReference type="RefSeq" id="YP_010007662.1">
    <property type="nucleotide sequence ID" value="NC_053320.1"/>
</dbReference>
<evidence type="ECO:0000256" key="1">
    <source>
        <dbReference type="ARBA" id="ARBA00009186"/>
    </source>
</evidence>
<keyword evidence="3" id="KW-0812">Transmembrane</keyword>
<name>A0A7H0WBA0_CYACA</name>